<dbReference type="KEGG" id="bmx:BMS_3023"/>
<dbReference type="PANTHER" id="PTHR11133">
    <property type="entry name" value="SACCHAROPINE DEHYDROGENASE"/>
    <property type="match status" value="1"/>
</dbReference>
<feature type="binding site" evidence="13">
    <location>
        <position position="215"/>
    </location>
    <ligand>
        <name>NAD(+)</name>
        <dbReference type="ChEBI" id="CHEBI:57540"/>
    </ligand>
</feature>
<feature type="binding site" evidence="13">
    <location>
        <position position="265"/>
    </location>
    <ligand>
        <name>NAD(+)</name>
        <dbReference type="ChEBI" id="CHEBI:57540"/>
    </ligand>
</feature>
<feature type="domain" description="Alanine dehydrogenase/pyridine nucleotide transhydrogenase NAD(H)-binding" evidence="15">
    <location>
        <begin position="163"/>
        <end position="299"/>
    </location>
</feature>
<name>E1WZ97_HALMS</name>
<comment type="pathway">
    <text evidence="1">Amino-acid biosynthesis; L-lysine biosynthesis via AAA pathway; L-lysine from L-alpha-aminoadipate (fungal route): step 3/3.</text>
</comment>
<feature type="binding site" evidence="13">
    <location>
        <begin position="194"/>
        <end position="195"/>
    </location>
    <ligand>
        <name>NAD(+)</name>
        <dbReference type="ChEBI" id="CHEBI:57540"/>
    </ligand>
</feature>
<proteinExistence type="inferred from homology"/>
<dbReference type="UniPathway" id="UPA00033">
    <property type="reaction ID" value="UER00034"/>
</dbReference>
<organism evidence="17 18">
    <name type="scientific">Halobacteriovorax marinus (strain ATCC BAA-682 / DSM 15412 / SJ)</name>
    <name type="common">Bacteriovorax marinus</name>
    <dbReference type="NCBI Taxonomy" id="862908"/>
    <lineage>
        <taxon>Bacteria</taxon>
        <taxon>Pseudomonadati</taxon>
        <taxon>Bdellovibrionota</taxon>
        <taxon>Bacteriovoracia</taxon>
        <taxon>Bacteriovoracales</taxon>
        <taxon>Halobacteriovoraceae</taxon>
        <taxon>Halobacteriovorax</taxon>
    </lineage>
</organism>
<comment type="catalytic activity">
    <reaction evidence="11">
        <text>L-saccharopine + NAD(+) + H2O = L-lysine + 2-oxoglutarate + NADH + H(+)</text>
        <dbReference type="Rhea" id="RHEA:12440"/>
        <dbReference type="ChEBI" id="CHEBI:15377"/>
        <dbReference type="ChEBI" id="CHEBI:15378"/>
        <dbReference type="ChEBI" id="CHEBI:16810"/>
        <dbReference type="ChEBI" id="CHEBI:32551"/>
        <dbReference type="ChEBI" id="CHEBI:57540"/>
        <dbReference type="ChEBI" id="CHEBI:57945"/>
        <dbReference type="ChEBI" id="CHEBI:57951"/>
        <dbReference type="EC" id="1.5.1.7"/>
    </reaction>
</comment>
<evidence type="ECO:0000256" key="6">
    <source>
        <dbReference type="ARBA" id="ARBA00022605"/>
    </source>
</evidence>
<evidence type="ECO:0000256" key="7">
    <source>
        <dbReference type="ARBA" id="ARBA00023002"/>
    </source>
</evidence>
<evidence type="ECO:0000256" key="14">
    <source>
        <dbReference type="PIRSR" id="PIRSR018250-4"/>
    </source>
</evidence>
<sequence length="348" mass="39619">MSATFILRKEFKNSERRTPLTPSDAKKLLDLGHKVKVEACSDRIFKNKEYIDIGCELIEEKSWINEDKESFILGLKELPVDDFSLEHRHIYFAHIYKGQSGAKEVIKRYTSGGGKHFDLEYLVGKDGRRVAAFGKWAGFIGAAISLDRFYQKQSGQNYLELKSFENIEELYSQITKHRKDAGQEPKAIVIGALGRCGSGAKEVFDHFGVETTSWDYEETKRGGPFPEIKMHDIFINCVLMTTKIPPFVSREMLQTNKKLSIIGDVSCDPTSDLNPIPIYDHITSWKEPFLKTCDLELLAVDNLPSLLPRESSIDFSSQLIEHLINLANEGEENHVWKASLDIFKKHSL</sequence>
<feature type="disulfide bond" evidence="14">
    <location>
        <begin position="196"/>
        <end position="237"/>
    </location>
</feature>
<dbReference type="SMART" id="SM01002">
    <property type="entry name" value="AlaDh_PNT_C"/>
    <property type="match status" value="1"/>
</dbReference>
<keyword evidence="7" id="KW-0560">Oxidoreductase</keyword>
<dbReference type="SUPFAM" id="SSF52283">
    <property type="entry name" value="Formate/glycerate dehydrogenase catalytic domain-like"/>
    <property type="match status" value="1"/>
</dbReference>
<dbReference type="STRING" id="862908.BMS_3023"/>
<evidence type="ECO:0000256" key="1">
    <source>
        <dbReference type="ARBA" id="ARBA00004884"/>
    </source>
</evidence>
<dbReference type="EC" id="1.5.1.7" evidence="4"/>
<dbReference type="SUPFAM" id="SSF51735">
    <property type="entry name" value="NAD(P)-binding Rossmann-fold domains"/>
    <property type="match status" value="1"/>
</dbReference>
<comment type="subunit">
    <text evidence="3">Monomer.</text>
</comment>
<evidence type="ECO:0000256" key="5">
    <source>
        <dbReference type="ARBA" id="ARBA00021221"/>
    </source>
</evidence>
<dbReference type="SMART" id="SM01003">
    <property type="entry name" value="AlaDh_PNT_N"/>
    <property type="match status" value="1"/>
</dbReference>
<evidence type="ECO:0000256" key="3">
    <source>
        <dbReference type="ARBA" id="ARBA00011245"/>
    </source>
</evidence>
<dbReference type="Pfam" id="PF01262">
    <property type="entry name" value="AlaDh_PNT_C"/>
    <property type="match status" value="1"/>
</dbReference>
<evidence type="ECO:0000313" key="18">
    <source>
        <dbReference type="Proteomes" id="UP000008963"/>
    </source>
</evidence>
<dbReference type="PANTHER" id="PTHR11133:SF23">
    <property type="entry name" value="SACCHAROPINE DEHYDROGENASE [NAD(+), L-LYSINE-FORMING]"/>
    <property type="match status" value="1"/>
</dbReference>
<evidence type="ECO:0000256" key="11">
    <source>
        <dbReference type="ARBA" id="ARBA00047860"/>
    </source>
</evidence>
<dbReference type="CDD" id="cd12188">
    <property type="entry name" value="SDH"/>
    <property type="match status" value="1"/>
</dbReference>
<dbReference type="InterPro" id="IPR027281">
    <property type="entry name" value="Lys1"/>
</dbReference>
<keyword evidence="8 13" id="KW-0520">NAD</keyword>
<evidence type="ECO:0000256" key="2">
    <source>
        <dbReference type="ARBA" id="ARBA00005689"/>
    </source>
</evidence>
<dbReference type="InterPro" id="IPR007886">
    <property type="entry name" value="AlaDH/PNT_N"/>
</dbReference>
<dbReference type="InterPro" id="IPR036291">
    <property type="entry name" value="NAD(P)-bd_dom_sf"/>
</dbReference>
<feature type="domain" description="Alanine dehydrogenase/pyridine nucleotide transhydrogenase N-terminal" evidence="16">
    <location>
        <begin position="6"/>
        <end position="140"/>
    </location>
</feature>
<dbReference type="HOGENOM" id="CLU_063085_0_0_7"/>
<dbReference type="Pfam" id="PF05222">
    <property type="entry name" value="AlaDh_PNT_N"/>
    <property type="match status" value="1"/>
</dbReference>
<protein>
    <recommendedName>
        <fullName evidence="5">Saccharopine dehydrogenase [NAD(+), L-lysine-forming]</fullName>
        <ecNumber evidence="4">1.5.1.7</ecNumber>
    </recommendedName>
    <alternativeName>
        <fullName evidence="10">Lysine--2-oxoglutarate reductase</fullName>
    </alternativeName>
</protein>
<dbReference type="RefSeq" id="WP_014245556.1">
    <property type="nucleotide sequence ID" value="NC_016620.1"/>
</dbReference>
<keyword evidence="18" id="KW-1185">Reference proteome</keyword>
<dbReference type="OrthoDB" id="502334at2"/>
<reference evidence="18" key="1">
    <citation type="journal article" date="2013" name="ISME J.">
        <title>A small predatory core genome in the divergent marine Bacteriovorax marinus SJ and the terrestrial Bdellovibrio bacteriovorus.</title>
        <authorList>
            <person name="Crossman L.C."/>
            <person name="Chen H."/>
            <person name="Cerdeno-Tarraga A.M."/>
            <person name="Brooks K."/>
            <person name="Quail M.A."/>
            <person name="Pineiro S.A."/>
            <person name="Hobley L."/>
            <person name="Sockett R.E."/>
            <person name="Bentley S.D."/>
            <person name="Parkhill J."/>
            <person name="Williams H.N."/>
            <person name="Stine O.C."/>
        </authorList>
    </citation>
    <scope>NUCLEOTIDE SEQUENCE [LARGE SCALE GENOMIC DNA]</scope>
    <source>
        <strain evidence="18">ATCC BAA-682 / DSM 15412 / SJ</strain>
    </source>
</reference>
<dbReference type="InterPro" id="IPR051168">
    <property type="entry name" value="AASS"/>
</dbReference>
<evidence type="ECO:0000256" key="12">
    <source>
        <dbReference type="PIRSR" id="PIRSR018250-1"/>
    </source>
</evidence>
<comment type="similarity">
    <text evidence="2">Belongs to the AlaDH/PNT family.</text>
</comment>
<dbReference type="Proteomes" id="UP000008963">
    <property type="component" value="Chromosome"/>
</dbReference>
<dbReference type="AlphaFoldDB" id="E1WZ97"/>
<gene>
    <name evidence="17" type="ordered locus">BMS_3023</name>
</gene>
<dbReference type="GO" id="GO:0019878">
    <property type="term" value="P:lysine biosynthetic process via aminoadipic acid"/>
    <property type="evidence" value="ECO:0007669"/>
    <property type="project" value="UniProtKB-UniPathway"/>
</dbReference>
<evidence type="ECO:0000256" key="9">
    <source>
        <dbReference type="ARBA" id="ARBA00023157"/>
    </source>
</evidence>
<feature type="active site" description="Proton donor" evidence="12">
    <location>
        <position position="94"/>
    </location>
</feature>
<evidence type="ECO:0000256" key="13">
    <source>
        <dbReference type="PIRSR" id="PIRSR018250-3"/>
    </source>
</evidence>
<evidence type="ECO:0000313" key="17">
    <source>
        <dbReference type="EMBL" id="CBW27785.1"/>
    </source>
</evidence>
<dbReference type="PIRSF" id="PIRSF018250">
    <property type="entry name" value="Saccharopine_DH_Lys"/>
    <property type="match status" value="1"/>
</dbReference>
<evidence type="ECO:0000256" key="8">
    <source>
        <dbReference type="ARBA" id="ARBA00023027"/>
    </source>
</evidence>
<evidence type="ECO:0000256" key="4">
    <source>
        <dbReference type="ARBA" id="ARBA00012847"/>
    </source>
</evidence>
<dbReference type="EMBL" id="FQ312005">
    <property type="protein sequence ID" value="CBW27785.1"/>
    <property type="molecule type" value="Genomic_DNA"/>
</dbReference>
<evidence type="ECO:0000259" key="16">
    <source>
        <dbReference type="SMART" id="SM01003"/>
    </source>
</evidence>
<feature type="binding site" evidence="13">
    <location>
        <position position="128"/>
    </location>
    <ligand>
        <name>NAD(+)</name>
        <dbReference type="ChEBI" id="CHEBI:57540"/>
    </ligand>
</feature>
<feature type="binding site" evidence="13">
    <location>
        <position position="219"/>
    </location>
    <ligand>
        <name>NAD(+)</name>
        <dbReference type="ChEBI" id="CHEBI:57540"/>
    </ligand>
</feature>
<dbReference type="GO" id="GO:0004754">
    <property type="term" value="F:saccharopine dehydrogenase (NAD+, L-lysine-forming) activity"/>
    <property type="evidence" value="ECO:0007669"/>
    <property type="project" value="UniProtKB-EC"/>
</dbReference>
<dbReference type="GO" id="GO:0005737">
    <property type="term" value="C:cytoplasm"/>
    <property type="evidence" value="ECO:0007669"/>
    <property type="project" value="TreeGrafter"/>
</dbReference>
<accession>E1WZ97</accession>
<dbReference type="PATRIC" id="fig|862908.3.peg.2891"/>
<feature type="active site" description="Proton acceptor" evidence="12">
    <location>
        <position position="76"/>
    </location>
</feature>
<keyword evidence="6" id="KW-0028">Amino-acid biosynthesis</keyword>
<dbReference type="Gene3D" id="3.40.50.720">
    <property type="entry name" value="NAD(P)-binding Rossmann-like Domain"/>
    <property type="match status" value="2"/>
</dbReference>
<evidence type="ECO:0000259" key="15">
    <source>
        <dbReference type="SMART" id="SM01002"/>
    </source>
</evidence>
<evidence type="ECO:0000256" key="10">
    <source>
        <dbReference type="ARBA" id="ARBA00033228"/>
    </source>
</evidence>
<keyword evidence="9" id="KW-1015">Disulfide bond</keyword>
<dbReference type="InterPro" id="IPR007698">
    <property type="entry name" value="AlaDH/PNT_NAD(H)-bd"/>
</dbReference>
<dbReference type="eggNOG" id="COG0686">
    <property type="taxonomic scope" value="Bacteria"/>
</dbReference>